<gene>
    <name evidence="1" type="ORF">QD47_29225</name>
</gene>
<keyword evidence="2" id="KW-1185">Reference proteome</keyword>
<reference evidence="1 2" key="1">
    <citation type="submission" date="2014-11" db="EMBL/GenBank/DDBJ databases">
        <title>Draft Genome Sequences of Paenibacillus polymyxa NRRL B-30509 and Paenibacillus terrae NRRL B-30644, Strains from a Poultry Environment that Produce Tridecaptin A and Paenicidins.</title>
        <authorList>
            <person name="van Belkum M.J."/>
            <person name="Lohans C.T."/>
            <person name="Vederas J.C."/>
        </authorList>
    </citation>
    <scope>NUCLEOTIDE SEQUENCE [LARGE SCALE GENOMIC DNA]</scope>
    <source>
        <strain evidence="1 2">NRRL B-30644</strain>
    </source>
</reference>
<sequence length="59" mass="6640">MSNGVESNLNRLIGALNMLVGNEGIHEDDCECDNTHVQNNTVCRYCWSREVRSEALSLE</sequence>
<proteinExistence type="predicted"/>
<comment type="caution">
    <text evidence="1">The sequence shown here is derived from an EMBL/GenBank/DDBJ whole genome shotgun (WGS) entry which is preliminary data.</text>
</comment>
<organism evidence="1 2">
    <name type="scientific">Paenibacillus terrae</name>
    <dbReference type="NCBI Taxonomy" id="159743"/>
    <lineage>
        <taxon>Bacteria</taxon>
        <taxon>Bacillati</taxon>
        <taxon>Bacillota</taxon>
        <taxon>Bacilli</taxon>
        <taxon>Bacillales</taxon>
        <taxon>Paenibacillaceae</taxon>
        <taxon>Paenibacillus</taxon>
    </lineage>
</organism>
<name>A0A0D7WU81_9BACL</name>
<dbReference type="EMBL" id="JTHP01000148">
    <property type="protein sequence ID" value="KJD42263.1"/>
    <property type="molecule type" value="Genomic_DNA"/>
</dbReference>
<protein>
    <submittedName>
        <fullName evidence="1">Uncharacterized protein</fullName>
    </submittedName>
</protein>
<evidence type="ECO:0000313" key="2">
    <source>
        <dbReference type="Proteomes" id="UP000032534"/>
    </source>
</evidence>
<dbReference type="PATRIC" id="fig|159743.3.peg.6514"/>
<dbReference type="AlphaFoldDB" id="A0A0D7WU81"/>
<evidence type="ECO:0000313" key="1">
    <source>
        <dbReference type="EMBL" id="KJD42263.1"/>
    </source>
</evidence>
<dbReference type="Proteomes" id="UP000032534">
    <property type="component" value="Unassembled WGS sequence"/>
</dbReference>
<accession>A0A0D7WU81</accession>